<dbReference type="Proteomes" id="UP001498771">
    <property type="component" value="Unassembled WGS sequence"/>
</dbReference>
<reference evidence="7 8" key="1">
    <citation type="submission" date="2024-03" db="EMBL/GenBank/DDBJ databases">
        <title>Genome-scale model development and genomic sequencing of the oleaginous clade Lipomyces.</title>
        <authorList>
            <consortium name="Lawrence Berkeley National Laboratory"/>
            <person name="Czajka J.J."/>
            <person name="Han Y."/>
            <person name="Kim J."/>
            <person name="Mondo S.J."/>
            <person name="Hofstad B.A."/>
            <person name="Robles A."/>
            <person name="Haridas S."/>
            <person name="Riley R."/>
            <person name="LaButti K."/>
            <person name="Pangilinan J."/>
            <person name="Andreopoulos W."/>
            <person name="Lipzen A."/>
            <person name="Yan J."/>
            <person name="Wang M."/>
            <person name="Ng V."/>
            <person name="Grigoriev I.V."/>
            <person name="Spatafora J.W."/>
            <person name="Magnuson J.K."/>
            <person name="Baker S.E."/>
            <person name="Pomraning K.R."/>
        </authorList>
    </citation>
    <scope>NUCLEOTIDE SEQUENCE [LARGE SCALE GENOMIC DNA]</scope>
    <source>
        <strain evidence="7 8">Phaff 52-87</strain>
    </source>
</reference>
<sequence length="75" mass="8674">MAKAKGRKQTTLITLVSSALTGMKRSMLIRRTALPVRMMRYDPTAKRHVLFTESKRRRAPPNLQFGFGRKLEKDK</sequence>
<evidence type="ECO:0000313" key="8">
    <source>
        <dbReference type="Proteomes" id="UP001498771"/>
    </source>
</evidence>
<dbReference type="PANTHER" id="PTHR47037">
    <property type="entry name" value="39S RIBOSOMAL PROTEIN L33, MITOCHONDRIAL"/>
    <property type="match status" value="1"/>
</dbReference>
<dbReference type="InterPro" id="IPR052008">
    <property type="entry name" value="Mitoribosomal_protein_bL33"/>
</dbReference>
<comment type="subcellular location">
    <subcellularLocation>
        <location evidence="1">Mitochondrion</location>
    </subcellularLocation>
</comment>
<dbReference type="EMBL" id="JBBJBU010000009">
    <property type="protein sequence ID" value="KAK7204138.1"/>
    <property type="molecule type" value="Genomic_DNA"/>
</dbReference>
<name>A0ABR1F4X4_9ASCO</name>
<dbReference type="InterPro" id="IPR011332">
    <property type="entry name" value="Ribosomal_zn-bd"/>
</dbReference>
<proteinExistence type="inferred from homology"/>
<evidence type="ECO:0000256" key="1">
    <source>
        <dbReference type="ARBA" id="ARBA00004173"/>
    </source>
</evidence>
<evidence type="ECO:0000256" key="6">
    <source>
        <dbReference type="ARBA" id="ARBA00035275"/>
    </source>
</evidence>
<dbReference type="RefSeq" id="XP_064767171.1">
    <property type="nucleotide sequence ID" value="XM_064910137.1"/>
</dbReference>
<evidence type="ECO:0000256" key="2">
    <source>
        <dbReference type="ARBA" id="ARBA00007596"/>
    </source>
</evidence>
<organism evidence="7 8">
    <name type="scientific">Myxozyma melibiosi</name>
    <dbReference type="NCBI Taxonomy" id="54550"/>
    <lineage>
        <taxon>Eukaryota</taxon>
        <taxon>Fungi</taxon>
        <taxon>Dikarya</taxon>
        <taxon>Ascomycota</taxon>
        <taxon>Saccharomycotina</taxon>
        <taxon>Lipomycetes</taxon>
        <taxon>Lipomycetales</taxon>
        <taxon>Lipomycetaceae</taxon>
        <taxon>Myxozyma</taxon>
    </lineage>
</organism>
<dbReference type="SUPFAM" id="SSF57829">
    <property type="entry name" value="Zn-binding ribosomal proteins"/>
    <property type="match status" value="1"/>
</dbReference>
<dbReference type="Gene3D" id="2.20.28.120">
    <property type="entry name" value="Ribosomal protein L33"/>
    <property type="match status" value="1"/>
</dbReference>
<keyword evidence="8" id="KW-1185">Reference proteome</keyword>
<keyword evidence="3" id="KW-0689">Ribosomal protein</keyword>
<dbReference type="PANTHER" id="PTHR47037:SF1">
    <property type="entry name" value="LARGE RIBOSOMAL SUBUNIT PROTEIN BL33M"/>
    <property type="match status" value="1"/>
</dbReference>
<evidence type="ECO:0000256" key="5">
    <source>
        <dbReference type="ARBA" id="ARBA00023274"/>
    </source>
</evidence>
<keyword evidence="4" id="KW-0496">Mitochondrion</keyword>
<evidence type="ECO:0000256" key="3">
    <source>
        <dbReference type="ARBA" id="ARBA00022980"/>
    </source>
</evidence>
<protein>
    <recommendedName>
        <fullName evidence="6">Large ribosomal subunit protein bL33m</fullName>
    </recommendedName>
</protein>
<dbReference type="InterPro" id="IPR038584">
    <property type="entry name" value="Ribosomal_bL33_sf"/>
</dbReference>
<evidence type="ECO:0000256" key="4">
    <source>
        <dbReference type="ARBA" id="ARBA00023128"/>
    </source>
</evidence>
<comment type="caution">
    <text evidence="7">The sequence shown here is derived from an EMBL/GenBank/DDBJ whole genome shotgun (WGS) entry which is preliminary data.</text>
</comment>
<dbReference type="GeneID" id="90035649"/>
<evidence type="ECO:0000313" key="7">
    <source>
        <dbReference type="EMBL" id="KAK7204138.1"/>
    </source>
</evidence>
<accession>A0ABR1F4X4</accession>
<keyword evidence="5" id="KW-0687">Ribonucleoprotein</keyword>
<gene>
    <name evidence="7" type="ORF">BZA70DRAFT_202284</name>
</gene>
<comment type="similarity">
    <text evidence="2">Belongs to the bacterial ribosomal protein bL33 family.</text>
</comment>